<dbReference type="AlphaFoldDB" id="A0A0N4U273"/>
<gene>
    <name evidence="3" type="ORF">DME_LOCUS5115</name>
</gene>
<reference evidence="3 5" key="2">
    <citation type="submission" date="2018-11" db="EMBL/GenBank/DDBJ databases">
        <authorList>
            <consortium name="Pathogen Informatics"/>
        </authorList>
    </citation>
    <scope>NUCLEOTIDE SEQUENCE [LARGE SCALE GENOMIC DNA]</scope>
</reference>
<dbReference type="Proteomes" id="UP000274756">
    <property type="component" value="Unassembled WGS sequence"/>
</dbReference>
<dbReference type="InterPro" id="IPR006150">
    <property type="entry name" value="Cys_repeat_1"/>
</dbReference>
<evidence type="ECO:0000313" key="3">
    <source>
        <dbReference type="EMBL" id="VDN55142.1"/>
    </source>
</evidence>
<name>A0A0N4U273_DRAME</name>
<evidence type="ECO:0000313" key="4">
    <source>
        <dbReference type="Proteomes" id="UP000038040"/>
    </source>
</evidence>
<keyword evidence="5" id="KW-1185">Reference proteome</keyword>
<reference evidence="6" key="1">
    <citation type="submission" date="2017-02" db="UniProtKB">
        <authorList>
            <consortium name="WormBaseParasite"/>
        </authorList>
    </citation>
    <scope>IDENTIFICATION</scope>
</reference>
<evidence type="ECO:0000256" key="2">
    <source>
        <dbReference type="SAM" id="SignalP"/>
    </source>
</evidence>
<feature type="region of interest" description="Disordered" evidence="1">
    <location>
        <begin position="580"/>
        <end position="600"/>
    </location>
</feature>
<dbReference type="EMBL" id="UYYG01001151">
    <property type="protein sequence ID" value="VDN55142.1"/>
    <property type="molecule type" value="Genomic_DNA"/>
</dbReference>
<feature type="signal peptide" evidence="2">
    <location>
        <begin position="1"/>
        <end position="17"/>
    </location>
</feature>
<proteinExistence type="predicted"/>
<protein>
    <submittedName>
        <fullName evidence="6">CC domain-containing protein</fullName>
    </submittedName>
</protein>
<dbReference type="OrthoDB" id="5791889at2759"/>
<organism evidence="4 6">
    <name type="scientific">Dracunculus medinensis</name>
    <name type="common">Guinea worm</name>
    <dbReference type="NCBI Taxonomy" id="318479"/>
    <lineage>
        <taxon>Eukaryota</taxon>
        <taxon>Metazoa</taxon>
        <taxon>Ecdysozoa</taxon>
        <taxon>Nematoda</taxon>
        <taxon>Chromadorea</taxon>
        <taxon>Rhabditida</taxon>
        <taxon>Spirurina</taxon>
        <taxon>Dracunculoidea</taxon>
        <taxon>Dracunculidae</taxon>
        <taxon>Dracunculus</taxon>
    </lineage>
</organism>
<keyword evidence="2" id="KW-0732">Signal</keyword>
<evidence type="ECO:0000313" key="5">
    <source>
        <dbReference type="Proteomes" id="UP000274756"/>
    </source>
</evidence>
<dbReference type="PANTHER" id="PTHR34150:SF6">
    <property type="entry name" value="PROTEIN CBG09626"/>
    <property type="match status" value="1"/>
</dbReference>
<dbReference type="SMART" id="SM00289">
    <property type="entry name" value="WR1"/>
    <property type="match status" value="7"/>
</dbReference>
<accession>A0A0N4U273</accession>
<evidence type="ECO:0000313" key="6">
    <source>
        <dbReference type="WBParaSite" id="DME_0000075501-mRNA-1"/>
    </source>
</evidence>
<dbReference type="PANTHER" id="PTHR34150">
    <property type="entry name" value="PROTEIN CBG08832-RELATED"/>
    <property type="match status" value="1"/>
</dbReference>
<dbReference type="STRING" id="318479.A0A0N4U273"/>
<evidence type="ECO:0000256" key="1">
    <source>
        <dbReference type="SAM" id="MobiDB-lite"/>
    </source>
</evidence>
<dbReference type="Proteomes" id="UP000038040">
    <property type="component" value="Unplaced"/>
</dbReference>
<sequence>MCATIAGLVFAPGLTSAVQYNPATVPQYNPVVQASTVCKYTQCSSSNPCAQGVCNNGYCCGPSISENPGAPIMMAPPNCPGCAPQSQPIAGFSPSYNPSYGPSYNPQVLNQQQQQYQCTPGCPRGYSGCCGTQQPSCCPQQICPGGMPSTGRFCYNTCPLGEVCIAGICCPQTIVISCSASVSKSCPYGSAPNGQCYNGYCRAGYQCNQQSGMCCPVPQQQYVCPMGGMPYGQCVTNRCAPGLACIRGIICCPVMPVTTAATTTANPLLCSDGTQAAGICINGMCGFGYSCVKGLCCNKTSQAPKCLDGTEAVGACINGACGKGYQCTTGNICCPATGGPGKRISVTTTVAPPFSCKNLNNAIGPCVGGQCPDAGFMCDSSVNTCCPVVEPIGPCLEPGNLCPLGYKCYTGGNTPVCYLTCNGKGASLGNPPCAAGTVETFGDCCAANRVMQNPYISSYQPPYQQPYQQSYQQSYQPYSNMRGYYNVMLDDLLINCGNKKYKLRKLLFLKRHLSLVMRSGVGVCPDGSEAVSGCINGLCGAGFECNMGLCCRPSQYIDYGGYMLQDSAISNDDAGIKALAKGHKNEKETHKSDKITKARR</sequence>
<feature type="compositionally biased region" description="Basic and acidic residues" evidence="1">
    <location>
        <begin position="583"/>
        <end position="600"/>
    </location>
</feature>
<dbReference type="WBParaSite" id="DME_0000075501-mRNA-1">
    <property type="protein sequence ID" value="DME_0000075501-mRNA-1"/>
    <property type="gene ID" value="DME_0000075501"/>
</dbReference>
<feature type="chain" id="PRO_5041120189" evidence="2">
    <location>
        <begin position="18"/>
        <end position="600"/>
    </location>
</feature>